<dbReference type="AlphaFoldDB" id="A0A1I1RHV8"/>
<dbReference type="Pfam" id="PF24838">
    <property type="entry name" value="8xMP"/>
    <property type="match status" value="1"/>
</dbReference>
<keyword evidence="1" id="KW-0812">Transmembrane</keyword>
<organism evidence="2 3">
    <name type="scientific">Paracidovorax konjaci</name>
    <dbReference type="NCBI Taxonomy" id="32040"/>
    <lineage>
        <taxon>Bacteria</taxon>
        <taxon>Pseudomonadati</taxon>
        <taxon>Pseudomonadota</taxon>
        <taxon>Betaproteobacteria</taxon>
        <taxon>Burkholderiales</taxon>
        <taxon>Comamonadaceae</taxon>
        <taxon>Paracidovorax</taxon>
    </lineage>
</organism>
<proteinExistence type="predicted"/>
<keyword evidence="1" id="KW-1133">Transmembrane helix</keyword>
<name>A0A1I1RHV8_9BURK</name>
<dbReference type="Proteomes" id="UP000199517">
    <property type="component" value="Unassembled WGS sequence"/>
</dbReference>
<feature type="transmembrane region" description="Helical" evidence="1">
    <location>
        <begin position="156"/>
        <end position="176"/>
    </location>
</feature>
<accession>A0A1I1RHV8</accession>
<protein>
    <submittedName>
        <fullName evidence="2">Uncharacterized protein</fullName>
    </submittedName>
</protein>
<gene>
    <name evidence="2" type="ORF">SAMN04489710_101151</name>
</gene>
<dbReference type="RefSeq" id="WP_139225604.1">
    <property type="nucleotide sequence ID" value="NZ_FOMQ01000001.1"/>
</dbReference>
<dbReference type="EMBL" id="FOMQ01000001">
    <property type="protein sequence ID" value="SFD33904.1"/>
    <property type="molecule type" value="Genomic_DNA"/>
</dbReference>
<feature type="transmembrane region" description="Helical" evidence="1">
    <location>
        <begin position="62"/>
        <end position="80"/>
    </location>
</feature>
<dbReference type="InterPro" id="IPR056918">
    <property type="entry name" value="8xMP"/>
</dbReference>
<dbReference type="OrthoDB" id="9153185at2"/>
<keyword evidence="3" id="KW-1185">Reference proteome</keyword>
<evidence type="ECO:0000313" key="2">
    <source>
        <dbReference type="EMBL" id="SFD33904.1"/>
    </source>
</evidence>
<sequence>MTNVHTGAVAPEKETISAAKLYEIALDTRNLEINLFWQRCNYFLVLNSGLAVGFFNMKESPLQVPTAILGSVVCLLWYRVALGSKYWQERWEDCLRRVERELRENNLYASEIPLFSADWRAIRNEVRESLQANRHVGIERAIDEQIMSKPSVTLSMFYLVIAFGSTWLGLIVYGLIRVLD</sequence>
<evidence type="ECO:0000256" key="1">
    <source>
        <dbReference type="SAM" id="Phobius"/>
    </source>
</evidence>
<keyword evidence="1" id="KW-0472">Membrane</keyword>
<evidence type="ECO:0000313" key="3">
    <source>
        <dbReference type="Proteomes" id="UP000199517"/>
    </source>
</evidence>
<reference evidence="3" key="1">
    <citation type="submission" date="2016-10" db="EMBL/GenBank/DDBJ databases">
        <authorList>
            <person name="Varghese N."/>
            <person name="Submissions S."/>
        </authorList>
    </citation>
    <scope>NUCLEOTIDE SEQUENCE [LARGE SCALE GENOMIC DNA]</scope>
    <source>
        <strain evidence="3">DSM 7481</strain>
    </source>
</reference>
<dbReference type="STRING" id="32040.SAMN04489710_101151"/>